<organism evidence="1 2">
    <name type="scientific">Zosterops borbonicus</name>
    <dbReference type="NCBI Taxonomy" id="364589"/>
    <lineage>
        <taxon>Eukaryota</taxon>
        <taxon>Metazoa</taxon>
        <taxon>Chordata</taxon>
        <taxon>Craniata</taxon>
        <taxon>Vertebrata</taxon>
        <taxon>Euteleostomi</taxon>
        <taxon>Archelosauria</taxon>
        <taxon>Archosauria</taxon>
        <taxon>Dinosauria</taxon>
        <taxon>Saurischia</taxon>
        <taxon>Theropoda</taxon>
        <taxon>Coelurosauria</taxon>
        <taxon>Aves</taxon>
        <taxon>Neognathae</taxon>
        <taxon>Neoaves</taxon>
        <taxon>Telluraves</taxon>
        <taxon>Australaves</taxon>
        <taxon>Passeriformes</taxon>
        <taxon>Sylvioidea</taxon>
        <taxon>Zosteropidae</taxon>
        <taxon>Zosterops</taxon>
    </lineage>
</organism>
<comment type="caution">
    <text evidence="1">The sequence shown here is derived from an EMBL/GenBank/DDBJ whole genome shotgun (WGS) entry which is preliminary data.</text>
</comment>
<name>A0A8K1GVA1_9PASS</name>
<protein>
    <submittedName>
        <fullName evidence="1">Uncharacterized protein</fullName>
    </submittedName>
</protein>
<reference evidence="1" key="1">
    <citation type="submission" date="2019-04" db="EMBL/GenBank/DDBJ databases">
        <title>Genome assembly of Zosterops borbonicus 15179.</title>
        <authorList>
            <person name="Leroy T."/>
            <person name="Anselmetti Y."/>
            <person name="Tilak M.-K."/>
            <person name="Nabholz B."/>
        </authorList>
    </citation>
    <scope>NUCLEOTIDE SEQUENCE</scope>
    <source>
        <strain evidence="1">HGM_15179</strain>
        <tissue evidence="1">Muscle</tissue>
    </source>
</reference>
<sequence length="260" mass="30435">MTPKYMFLSCTKSRNQIFRAYMANSGGHWTKICEQHVKTEFKKVLFAFLAFDISIDRKCSLYMDYMDYNPNLGEDLMSKVENGRHLGHSDHKAIKFKISVDRRKNASKTSTLDRQEESRNFRFLRFHRSFWTKCPAHSWINTSWDGEDLMSKVENGRHLGHSDHKAIKFKISVDRRKNASKTSTLDRQEESRNFRFLRFHRLLSPVFSNIFINDLEAELEEILSKFTDHTKLGGAADSLQGREALQRDLDKWKAGQSPTT</sequence>
<gene>
    <name evidence="1" type="ORF">HGM15179_002414</name>
</gene>
<dbReference type="EMBL" id="SWJQ01000042">
    <property type="protein sequence ID" value="TRZ24712.1"/>
    <property type="molecule type" value="Genomic_DNA"/>
</dbReference>
<evidence type="ECO:0000313" key="1">
    <source>
        <dbReference type="EMBL" id="TRZ24712.1"/>
    </source>
</evidence>
<dbReference type="AlphaFoldDB" id="A0A8K1GVA1"/>
<accession>A0A8K1GVA1</accession>
<dbReference type="Proteomes" id="UP000796761">
    <property type="component" value="Unassembled WGS sequence"/>
</dbReference>
<evidence type="ECO:0000313" key="2">
    <source>
        <dbReference type="Proteomes" id="UP000796761"/>
    </source>
</evidence>
<dbReference type="OrthoDB" id="411173at2759"/>
<keyword evidence="2" id="KW-1185">Reference proteome</keyword>
<proteinExistence type="predicted"/>